<proteinExistence type="predicted"/>
<dbReference type="GO" id="GO:0016020">
    <property type="term" value="C:membrane"/>
    <property type="evidence" value="ECO:0007669"/>
    <property type="project" value="UniProtKB-SubCell"/>
</dbReference>
<dbReference type="PANTHER" id="PTHR30168">
    <property type="entry name" value="PUTATIVE MEMBRANE PROTEIN YPFJ"/>
    <property type="match status" value="1"/>
</dbReference>
<dbReference type="EMBL" id="JANYMP010000032">
    <property type="protein sequence ID" value="MCS7483478.1"/>
    <property type="molecule type" value="Genomic_DNA"/>
</dbReference>
<sequence length="310" mass="32250">MQFNEDAELDTSQVDDQRGGGGGGVGGRVALGGGGLGIVGLVIYFLLSQFAGGGGGGFQLPSGSGFGDVGQNQQVDSAAIREKCRTGADANREDDCRAVAFINSIQAYWSDQYARSGNTYKPAQTNFFQGGVNTGGCGSATSASGPFYCPADSEVYIDLAFFQELKTTFGATGGPFVEAYVLAHEYGHHIQNLLGTSGRVKQGTGPQSDSVRLELQADCYAGAWANHATTVPTASGKPLITGVTDDDINAALDAAGRIGDDYIQKELGGGKVDTTQFSHGSSAQRQKWYRAGYDSGDPARCDTFGTNNLG</sequence>
<reference evidence="7" key="1">
    <citation type="submission" date="2022-08" db="EMBL/GenBank/DDBJ databases">
        <authorList>
            <person name="Tistechok S."/>
            <person name="Samborskyy M."/>
            <person name="Roman I."/>
        </authorList>
    </citation>
    <scope>NUCLEOTIDE SEQUENCE</scope>
    <source>
        <strain evidence="7">DSM 103496</strain>
    </source>
</reference>
<evidence type="ECO:0000256" key="3">
    <source>
        <dbReference type="ARBA" id="ARBA00022989"/>
    </source>
</evidence>
<feature type="transmembrane region" description="Helical" evidence="6">
    <location>
        <begin position="29"/>
        <end position="47"/>
    </location>
</feature>
<dbReference type="Proteomes" id="UP001141259">
    <property type="component" value="Unassembled WGS sequence"/>
</dbReference>
<keyword evidence="8" id="KW-1185">Reference proteome</keyword>
<evidence type="ECO:0000256" key="1">
    <source>
        <dbReference type="ARBA" id="ARBA00004167"/>
    </source>
</evidence>
<dbReference type="PANTHER" id="PTHR30168:SF0">
    <property type="entry name" value="INNER MEMBRANE PROTEIN"/>
    <property type="match status" value="1"/>
</dbReference>
<feature type="region of interest" description="Disordered" evidence="5">
    <location>
        <begin position="1"/>
        <end position="21"/>
    </location>
</feature>
<evidence type="ECO:0000313" key="8">
    <source>
        <dbReference type="Proteomes" id="UP001141259"/>
    </source>
</evidence>
<keyword evidence="3 6" id="KW-1133">Transmembrane helix</keyword>
<organism evidence="7 8">
    <name type="scientific">Umezawaea endophytica</name>
    <dbReference type="NCBI Taxonomy" id="1654476"/>
    <lineage>
        <taxon>Bacteria</taxon>
        <taxon>Bacillati</taxon>
        <taxon>Actinomycetota</taxon>
        <taxon>Actinomycetes</taxon>
        <taxon>Pseudonocardiales</taxon>
        <taxon>Pseudonocardiaceae</taxon>
        <taxon>Umezawaea</taxon>
    </lineage>
</organism>
<evidence type="ECO:0000256" key="5">
    <source>
        <dbReference type="SAM" id="MobiDB-lite"/>
    </source>
</evidence>
<protein>
    <submittedName>
        <fullName evidence="7">Neutral zinc metallopeptidase</fullName>
    </submittedName>
</protein>
<comment type="caution">
    <text evidence="7">The sequence shown here is derived from an EMBL/GenBank/DDBJ whole genome shotgun (WGS) entry which is preliminary data.</text>
</comment>
<name>A0A9X3A6K2_9PSEU</name>
<keyword evidence="2 6" id="KW-0812">Transmembrane</keyword>
<evidence type="ECO:0000256" key="6">
    <source>
        <dbReference type="SAM" id="Phobius"/>
    </source>
</evidence>
<dbReference type="SUPFAM" id="SSF55486">
    <property type="entry name" value="Metalloproteases ('zincins'), catalytic domain"/>
    <property type="match status" value="1"/>
</dbReference>
<evidence type="ECO:0000313" key="7">
    <source>
        <dbReference type="EMBL" id="MCS7483478.1"/>
    </source>
</evidence>
<accession>A0A9X3A6K2</accession>
<gene>
    <name evidence="7" type="ORF">NZH93_42120</name>
</gene>
<evidence type="ECO:0000256" key="4">
    <source>
        <dbReference type="ARBA" id="ARBA00023136"/>
    </source>
</evidence>
<comment type="subcellular location">
    <subcellularLocation>
        <location evidence="1">Membrane</location>
        <topology evidence="1">Single-pass membrane protein</topology>
    </subcellularLocation>
</comment>
<dbReference type="Pfam" id="PF04228">
    <property type="entry name" value="Zn_peptidase"/>
    <property type="match status" value="1"/>
</dbReference>
<dbReference type="AlphaFoldDB" id="A0A9X3A6K2"/>
<dbReference type="InterPro" id="IPR007343">
    <property type="entry name" value="Uncharacterised_pept_Zn_put"/>
</dbReference>
<dbReference type="RefSeq" id="WP_259628933.1">
    <property type="nucleotide sequence ID" value="NZ_JANYMP010000032.1"/>
</dbReference>
<keyword evidence="4 6" id="KW-0472">Membrane</keyword>
<evidence type="ECO:0000256" key="2">
    <source>
        <dbReference type="ARBA" id="ARBA00022692"/>
    </source>
</evidence>